<evidence type="ECO:0000313" key="2">
    <source>
        <dbReference type="Proteomes" id="UP000199520"/>
    </source>
</evidence>
<proteinExistence type="predicted"/>
<dbReference type="InterPro" id="IPR007488">
    <property type="entry name" value="DUF535"/>
</dbReference>
<gene>
    <name evidence="1" type="ORF">SAMN04490355_102628</name>
</gene>
<accession>A0A1I4LQM0</accession>
<reference evidence="2" key="1">
    <citation type="submission" date="2016-10" db="EMBL/GenBank/DDBJ databases">
        <authorList>
            <person name="Varghese N."/>
            <person name="Submissions S."/>
        </authorList>
    </citation>
    <scope>NUCLEOTIDE SEQUENCE [LARGE SCALE GENOMIC DNA]</scope>
    <source>
        <strain evidence="2">DSM 13327</strain>
    </source>
</reference>
<keyword evidence="2" id="KW-1185">Reference proteome</keyword>
<evidence type="ECO:0008006" key="3">
    <source>
        <dbReference type="Google" id="ProtNLM"/>
    </source>
</evidence>
<dbReference type="Proteomes" id="UP000199520">
    <property type="component" value="Unassembled WGS sequence"/>
</dbReference>
<dbReference type="EMBL" id="FOTS01000026">
    <property type="protein sequence ID" value="SFL93103.1"/>
    <property type="molecule type" value="Genomic_DNA"/>
</dbReference>
<dbReference type="Pfam" id="PF04393">
    <property type="entry name" value="DUF535"/>
    <property type="match status" value="1"/>
</dbReference>
<dbReference type="PANTHER" id="PTHR38785">
    <property type="entry name" value="HOMOLOG OF VIRK"/>
    <property type="match status" value="1"/>
</dbReference>
<dbReference type="PANTHER" id="PTHR38785:SF1">
    <property type="entry name" value="HOMOLOG OF VIRK"/>
    <property type="match status" value="1"/>
</dbReference>
<organism evidence="1 2">
    <name type="scientific">Pelosinus propionicus DSM 13327</name>
    <dbReference type="NCBI Taxonomy" id="1123291"/>
    <lineage>
        <taxon>Bacteria</taxon>
        <taxon>Bacillati</taxon>
        <taxon>Bacillota</taxon>
        <taxon>Negativicutes</taxon>
        <taxon>Selenomonadales</taxon>
        <taxon>Sporomusaceae</taxon>
        <taxon>Pelosinus</taxon>
    </lineage>
</organism>
<dbReference type="STRING" id="1123291.SAMN04490355_102628"/>
<dbReference type="AlphaFoldDB" id="A0A1I4LQM0"/>
<sequence length="307" mass="36413">MKQLINLSAKIYSDGERHASWRKFVFLIRTVTHYKQMMKLIEFFEKNHLRRDISIAQPCIFEQATRQWFYHQSSFSERTEIIKKHYLFVNDCLKEDALRKIYLGDGIPLWSQKYQNEMLSLTLHFSRGSHDKEGLLAILLKLGDKRIYQIIFWLAPNQENEMALWIGALQGSPNGLQISRGLTKFFYGYRTKNFIFHALCTVACELGLKKIYAVSNYGFYANNHIRLDRKLKTSLDDFWQEIGGKVCKDARFFELPTAEIRKNLNEVDSHKRNLYRKRFLMLDETDSIIIQSFDQYLKKNIRLQVIV</sequence>
<protein>
    <recommendedName>
        <fullName evidence="3">DUF535 domain-containing protein</fullName>
    </recommendedName>
</protein>
<name>A0A1I4LQM0_9FIRM</name>
<dbReference type="OrthoDB" id="3034266at2"/>
<evidence type="ECO:0000313" key="1">
    <source>
        <dbReference type="EMBL" id="SFL93103.1"/>
    </source>
</evidence>
<dbReference type="RefSeq" id="WP_090938628.1">
    <property type="nucleotide sequence ID" value="NZ_FOTS01000026.1"/>
</dbReference>
<dbReference type="GO" id="GO:0006974">
    <property type="term" value="P:DNA damage response"/>
    <property type="evidence" value="ECO:0007669"/>
    <property type="project" value="TreeGrafter"/>
</dbReference>